<proteinExistence type="predicted"/>
<gene>
    <name evidence="1" type="ORF">WYH_01537</name>
</gene>
<dbReference type="AlphaFoldDB" id="A0A0F7KTU4"/>
<reference evidence="1" key="1">
    <citation type="submission" date="2015-05" db="EMBL/GenBank/DDBJ databases">
        <title>The complete genome of Altererythrobacter atlanticus strain 26DY36.</title>
        <authorList>
            <person name="Wu Y.-H."/>
            <person name="Cheng H."/>
            <person name="Wu X.-W."/>
        </authorList>
    </citation>
    <scope>NUCLEOTIDE SEQUENCE [LARGE SCALE GENOMIC DNA]</scope>
    <source>
        <strain evidence="1">26DY36</strain>
    </source>
</reference>
<dbReference type="EMBL" id="CP011452">
    <property type="protein sequence ID" value="AKH42576.1"/>
    <property type="molecule type" value="Genomic_DNA"/>
</dbReference>
<evidence type="ECO:0000313" key="2">
    <source>
        <dbReference type="Proteomes" id="UP000034392"/>
    </source>
</evidence>
<dbReference type="PATRIC" id="fig|1267766.3.peg.1546"/>
<dbReference type="OrthoDB" id="7391073at2"/>
<evidence type="ECO:0000313" key="1">
    <source>
        <dbReference type="EMBL" id="AKH42576.1"/>
    </source>
</evidence>
<protein>
    <submittedName>
        <fullName evidence="1">Uncharacterized protein</fullName>
    </submittedName>
</protein>
<name>A0A0F7KTU4_9SPHN</name>
<keyword evidence="2" id="KW-1185">Reference proteome</keyword>
<dbReference type="RefSeq" id="WP_046903355.1">
    <property type="nucleotide sequence ID" value="NZ_CP011452.2"/>
</dbReference>
<dbReference type="Proteomes" id="UP000034392">
    <property type="component" value="Chromosome"/>
</dbReference>
<accession>A0A0F7KTU4</accession>
<sequence>MKFNMSAAWREATSMMGANREVLLIVAGIFFFLPSLLSGIVSPNLQDVVGGLEDPEAMQAQIIAAYGGYAWLYVLVFFAQIVGYLALLALLRDDSKPTVGDALRTGAIGLLPGIGALLLFVIGFSLIGGLLVGASAASGLPVLAVIASMLLFVGMIYSMVKISLSPAVIAIEKVFNPFRILARSWKLTKGNSVRLFLFYFLIYLVYFVIAIVLSVLLSALVFVLGDTAFTFVGAVAQGLIGAGLSIVFVAVIAAAHRQLAGPSASAVSQTFE</sequence>
<dbReference type="STRING" id="1267766.WYH_01537"/>
<organism evidence="1 2">
    <name type="scientific">Croceibacterium atlanticum</name>
    <dbReference type="NCBI Taxonomy" id="1267766"/>
    <lineage>
        <taxon>Bacteria</taxon>
        <taxon>Pseudomonadati</taxon>
        <taxon>Pseudomonadota</taxon>
        <taxon>Alphaproteobacteria</taxon>
        <taxon>Sphingomonadales</taxon>
        <taxon>Erythrobacteraceae</taxon>
        <taxon>Croceibacterium</taxon>
    </lineage>
</organism>
<dbReference type="KEGG" id="aay:WYH_01537"/>